<dbReference type="SUPFAM" id="SSF56349">
    <property type="entry name" value="DNA breaking-rejoining enzymes"/>
    <property type="match status" value="1"/>
</dbReference>
<dbReference type="Proteomes" id="UP000199579">
    <property type="component" value="Unassembled WGS sequence"/>
</dbReference>
<evidence type="ECO:0000259" key="2">
    <source>
        <dbReference type="PROSITE" id="PS51898"/>
    </source>
</evidence>
<feature type="domain" description="Tyr recombinase" evidence="2">
    <location>
        <begin position="1"/>
        <end position="85"/>
    </location>
</feature>
<dbReference type="AlphaFoldDB" id="A0A1I4HUC7"/>
<accession>A0A1I4HUC7</accession>
<dbReference type="GO" id="GO:0003677">
    <property type="term" value="F:DNA binding"/>
    <property type="evidence" value="ECO:0007669"/>
    <property type="project" value="InterPro"/>
</dbReference>
<dbReference type="InterPro" id="IPR013762">
    <property type="entry name" value="Integrase-like_cat_sf"/>
</dbReference>
<dbReference type="RefSeq" id="WP_244541206.1">
    <property type="nucleotide sequence ID" value="NZ_FOSX01000129.1"/>
</dbReference>
<dbReference type="Gene3D" id="1.10.443.10">
    <property type="entry name" value="Intergrase catalytic core"/>
    <property type="match status" value="1"/>
</dbReference>
<name>A0A1I4HUC7_9GAMM</name>
<proteinExistence type="predicted"/>
<dbReference type="Pfam" id="PF00589">
    <property type="entry name" value="Phage_integrase"/>
    <property type="match status" value="1"/>
</dbReference>
<gene>
    <name evidence="3" type="ORF">SAMN04244574_04367</name>
</gene>
<sequence length="85" mass="9667">MLEPAEARQLLASIEPDTPIGLRDRARIGLMVFAFARVGAALAMRVEDVYTQHRWLWIRLQEKGGKAHAMPCHHSLEDYLHAYLG</sequence>
<evidence type="ECO:0000256" key="1">
    <source>
        <dbReference type="ARBA" id="ARBA00023172"/>
    </source>
</evidence>
<organism evidence="3 4">
    <name type="scientific">Azotobacter beijerinckii</name>
    <dbReference type="NCBI Taxonomy" id="170623"/>
    <lineage>
        <taxon>Bacteria</taxon>
        <taxon>Pseudomonadati</taxon>
        <taxon>Pseudomonadota</taxon>
        <taxon>Gammaproteobacteria</taxon>
        <taxon>Pseudomonadales</taxon>
        <taxon>Pseudomonadaceae</taxon>
        <taxon>Azotobacter</taxon>
    </lineage>
</organism>
<dbReference type="PROSITE" id="PS51898">
    <property type="entry name" value="TYR_RECOMBINASE"/>
    <property type="match status" value="1"/>
</dbReference>
<dbReference type="EMBL" id="FOSX01000129">
    <property type="protein sequence ID" value="SFL45788.1"/>
    <property type="molecule type" value="Genomic_DNA"/>
</dbReference>
<keyword evidence="1" id="KW-0233">DNA recombination</keyword>
<dbReference type="GO" id="GO:0006310">
    <property type="term" value="P:DNA recombination"/>
    <property type="evidence" value="ECO:0007669"/>
    <property type="project" value="UniProtKB-KW"/>
</dbReference>
<dbReference type="InterPro" id="IPR011010">
    <property type="entry name" value="DNA_brk_join_enz"/>
</dbReference>
<evidence type="ECO:0000313" key="3">
    <source>
        <dbReference type="EMBL" id="SFL45788.1"/>
    </source>
</evidence>
<evidence type="ECO:0000313" key="4">
    <source>
        <dbReference type="Proteomes" id="UP000199579"/>
    </source>
</evidence>
<protein>
    <submittedName>
        <fullName evidence="3">Phage integrase family protein</fullName>
    </submittedName>
</protein>
<reference evidence="3 4" key="1">
    <citation type="submission" date="2016-10" db="EMBL/GenBank/DDBJ databases">
        <authorList>
            <person name="de Groot N.N."/>
        </authorList>
    </citation>
    <scope>NUCLEOTIDE SEQUENCE [LARGE SCALE GENOMIC DNA]</scope>
    <source>
        <strain evidence="3 4">DSM 381</strain>
    </source>
</reference>
<dbReference type="GO" id="GO:0015074">
    <property type="term" value="P:DNA integration"/>
    <property type="evidence" value="ECO:0007669"/>
    <property type="project" value="InterPro"/>
</dbReference>
<dbReference type="InterPro" id="IPR002104">
    <property type="entry name" value="Integrase_catalytic"/>
</dbReference>